<dbReference type="RefSeq" id="WP_091971233.1">
    <property type="nucleotide sequence ID" value="NZ_FOGZ01000031.1"/>
</dbReference>
<dbReference type="GO" id="GO:0019627">
    <property type="term" value="P:urea metabolic process"/>
    <property type="evidence" value="ECO:0007669"/>
    <property type="project" value="InterPro"/>
</dbReference>
<evidence type="ECO:0000313" key="7">
    <source>
        <dbReference type="Proteomes" id="UP000198815"/>
    </source>
</evidence>
<gene>
    <name evidence="4" type="primary">ureE</name>
    <name evidence="6" type="ORF">SAMN05443377_13120</name>
</gene>
<dbReference type="SMART" id="SM00988">
    <property type="entry name" value="UreE_N"/>
    <property type="match status" value="1"/>
</dbReference>
<dbReference type="Gene3D" id="2.60.260.20">
    <property type="entry name" value="Urease metallochaperone UreE, N-terminal domain"/>
    <property type="match status" value="1"/>
</dbReference>
<dbReference type="InterPro" id="IPR036118">
    <property type="entry name" value="UreE_N_sf"/>
</dbReference>
<protein>
    <recommendedName>
        <fullName evidence="4">Urease accessory protein UreE</fullName>
    </recommendedName>
</protein>
<feature type="domain" description="UreE urease accessory N-terminal" evidence="5">
    <location>
        <begin position="6"/>
        <end position="72"/>
    </location>
</feature>
<keyword evidence="3 4" id="KW-0143">Chaperone</keyword>
<dbReference type="PIRSF" id="PIRSF036402">
    <property type="entry name" value="Ureas_acces_UreE"/>
    <property type="match status" value="1"/>
</dbReference>
<comment type="function">
    <text evidence="4">Involved in urease metallocenter assembly. Binds nickel. Probably functions as a nickel donor during metallocenter assembly.</text>
</comment>
<accession>A0A1H9TYB9</accession>
<dbReference type="OrthoDB" id="9810882at2"/>
<evidence type="ECO:0000256" key="3">
    <source>
        <dbReference type="ARBA" id="ARBA00023186"/>
    </source>
</evidence>
<evidence type="ECO:0000256" key="2">
    <source>
        <dbReference type="ARBA" id="ARBA00022596"/>
    </source>
</evidence>
<keyword evidence="1 4" id="KW-0963">Cytoplasm</keyword>
<evidence type="ECO:0000313" key="6">
    <source>
        <dbReference type="EMBL" id="SES02052.1"/>
    </source>
</evidence>
<dbReference type="GO" id="GO:0016151">
    <property type="term" value="F:nickel cation binding"/>
    <property type="evidence" value="ECO:0007669"/>
    <property type="project" value="UniProtKB-UniRule"/>
</dbReference>
<dbReference type="InterPro" id="IPR004029">
    <property type="entry name" value="UreE_N"/>
</dbReference>
<organism evidence="6 7">
    <name type="scientific">Propionibacterium cyclohexanicum</name>
    <dbReference type="NCBI Taxonomy" id="64702"/>
    <lineage>
        <taxon>Bacteria</taxon>
        <taxon>Bacillati</taxon>
        <taxon>Actinomycetota</taxon>
        <taxon>Actinomycetes</taxon>
        <taxon>Propionibacteriales</taxon>
        <taxon>Propionibacteriaceae</taxon>
        <taxon>Propionibacterium</taxon>
    </lineage>
</organism>
<dbReference type="Proteomes" id="UP000198815">
    <property type="component" value="Unassembled WGS sequence"/>
</dbReference>
<sequence>MLIEKLAGRIDELGADELDHMHIEFVRLQEEDLRKPVQRVTSDHGHEYGLRLPRGTVLLNGDILHRDTHGIVVIQVASTRVIVIAPVSMAQMGRVAHALGNRHMPAQFTTGTDGTAQMIVPDDHTTVAYLQHESVPFAQEERVLDEPFHHAEHTH</sequence>
<proteinExistence type="inferred from homology"/>
<dbReference type="Pfam" id="PF02814">
    <property type="entry name" value="UreE_N"/>
    <property type="match status" value="1"/>
</dbReference>
<dbReference type="HAMAP" id="MF_00822">
    <property type="entry name" value="UreE"/>
    <property type="match status" value="1"/>
</dbReference>
<dbReference type="GO" id="GO:0065003">
    <property type="term" value="P:protein-containing complex assembly"/>
    <property type="evidence" value="ECO:0007669"/>
    <property type="project" value="InterPro"/>
</dbReference>
<dbReference type="Gene3D" id="3.30.70.790">
    <property type="entry name" value="UreE, C-terminal domain"/>
    <property type="match status" value="1"/>
</dbReference>
<reference evidence="6 7" key="1">
    <citation type="submission" date="2016-10" db="EMBL/GenBank/DDBJ databases">
        <authorList>
            <person name="de Groot N.N."/>
        </authorList>
    </citation>
    <scope>NUCLEOTIDE SEQUENCE [LARGE SCALE GENOMIC DNA]</scope>
    <source>
        <strain evidence="6 7">DSM 16859</strain>
    </source>
</reference>
<evidence type="ECO:0000256" key="4">
    <source>
        <dbReference type="HAMAP-Rule" id="MF_00822"/>
    </source>
</evidence>
<dbReference type="STRING" id="64702.SAMN05443377_13120"/>
<evidence type="ECO:0000256" key="1">
    <source>
        <dbReference type="ARBA" id="ARBA00022490"/>
    </source>
</evidence>
<dbReference type="GO" id="GO:0051082">
    <property type="term" value="F:unfolded protein binding"/>
    <property type="evidence" value="ECO:0007669"/>
    <property type="project" value="UniProtKB-UniRule"/>
</dbReference>
<dbReference type="CDD" id="cd00571">
    <property type="entry name" value="UreE"/>
    <property type="match status" value="1"/>
</dbReference>
<dbReference type="SUPFAM" id="SSF69287">
    <property type="entry name" value="Urease metallochaperone UreE, N-terminal domain"/>
    <property type="match status" value="1"/>
</dbReference>
<dbReference type="SUPFAM" id="SSF69737">
    <property type="entry name" value="Urease metallochaperone UreE, C-terminal domain"/>
    <property type="match status" value="1"/>
</dbReference>
<dbReference type="EMBL" id="FOGZ01000031">
    <property type="protein sequence ID" value="SES02052.1"/>
    <property type="molecule type" value="Genomic_DNA"/>
</dbReference>
<dbReference type="GO" id="GO:0006457">
    <property type="term" value="P:protein folding"/>
    <property type="evidence" value="ECO:0007669"/>
    <property type="project" value="InterPro"/>
</dbReference>
<keyword evidence="7" id="KW-1185">Reference proteome</keyword>
<comment type="subcellular location">
    <subcellularLocation>
        <location evidence="4">Cytoplasm</location>
    </subcellularLocation>
</comment>
<dbReference type="AlphaFoldDB" id="A0A1H9TYB9"/>
<comment type="similarity">
    <text evidence="4">Belongs to the UreE family.</text>
</comment>
<dbReference type="GO" id="GO:0005737">
    <property type="term" value="C:cytoplasm"/>
    <property type="evidence" value="ECO:0007669"/>
    <property type="project" value="UniProtKB-SubCell"/>
</dbReference>
<name>A0A1H9TYB9_9ACTN</name>
<dbReference type="InterPro" id="IPR012406">
    <property type="entry name" value="UreE"/>
</dbReference>
<keyword evidence="2 4" id="KW-0533">Nickel</keyword>
<evidence type="ECO:0000259" key="5">
    <source>
        <dbReference type="SMART" id="SM00988"/>
    </source>
</evidence>